<sequence length="135" mass="15772">MLVNLLNSNSDGTFGLKSHFRWNSESGEFQTWKNLMTNKQMEEDNILWKINSGNSSSWWDNWLGIGSLSTHRTLPSRPNNATIYHFLYHPYWKATTSGIFSCSSSWVVVRVTNHTTLIDRRTWQMHVPLKFSFTL</sequence>
<proteinExistence type="predicted"/>
<dbReference type="EMBL" id="JACXVP010000006">
    <property type="protein sequence ID" value="KAG5599776.1"/>
    <property type="molecule type" value="Genomic_DNA"/>
</dbReference>
<name>A0A9J5YJE5_SOLCO</name>
<dbReference type="AlphaFoldDB" id="A0A9J5YJE5"/>
<evidence type="ECO:0000313" key="1">
    <source>
        <dbReference type="EMBL" id="KAG5599776.1"/>
    </source>
</evidence>
<keyword evidence="2" id="KW-1185">Reference proteome</keyword>
<protein>
    <submittedName>
        <fullName evidence="1">Uncharacterized protein</fullName>
    </submittedName>
</protein>
<accession>A0A9J5YJE5</accession>
<comment type="caution">
    <text evidence="1">The sequence shown here is derived from an EMBL/GenBank/DDBJ whole genome shotgun (WGS) entry which is preliminary data.</text>
</comment>
<organism evidence="1 2">
    <name type="scientific">Solanum commersonii</name>
    <name type="common">Commerson's wild potato</name>
    <name type="synonym">Commerson's nightshade</name>
    <dbReference type="NCBI Taxonomy" id="4109"/>
    <lineage>
        <taxon>Eukaryota</taxon>
        <taxon>Viridiplantae</taxon>
        <taxon>Streptophyta</taxon>
        <taxon>Embryophyta</taxon>
        <taxon>Tracheophyta</taxon>
        <taxon>Spermatophyta</taxon>
        <taxon>Magnoliopsida</taxon>
        <taxon>eudicotyledons</taxon>
        <taxon>Gunneridae</taxon>
        <taxon>Pentapetalae</taxon>
        <taxon>asterids</taxon>
        <taxon>lamiids</taxon>
        <taxon>Solanales</taxon>
        <taxon>Solanaceae</taxon>
        <taxon>Solanoideae</taxon>
        <taxon>Solaneae</taxon>
        <taxon>Solanum</taxon>
    </lineage>
</organism>
<dbReference type="Proteomes" id="UP000824120">
    <property type="component" value="Chromosome 6"/>
</dbReference>
<evidence type="ECO:0000313" key="2">
    <source>
        <dbReference type="Proteomes" id="UP000824120"/>
    </source>
</evidence>
<reference evidence="1 2" key="1">
    <citation type="submission" date="2020-09" db="EMBL/GenBank/DDBJ databases">
        <title>De no assembly of potato wild relative species, Solanum commersonii.</title>
        <authorList>
            <person name="Cho K."/>
        </authorList>
    </citation>
    <scope>NUCLEOTIDE SEQUENCE [LARGE SCALE GENOMIC DNA]</scope>
    <source>
        <strain evidence="1">LZ3.2</strain>
        <tissue evidence="1">Leaf</tissue>
    </source>
</reference>
<gene>
    <name evidence="1" type="ORF">H5410_031146</name>
</gene>